<dbReference type="EMBL" id="CP109109">
    <property type="protein sequence ID" value="WSB95971.1"/>
    <property type="molecule type" value="Genomic_DNA"/>
</dbReference>
<evidence type="ECO:0000313" key="1">
    <source>
        <dbReference type="EMBL" id="WSB95971.1"/>
    </source>
</evidence>
<keyword evidence="2" id="KW-1185">Reference proteome</keyword>
<organism evidence="1 2">
    <name type="scientific">Streptomyces scopuliridis</name>
    <dbReference type="NCBI Taxonomy" id="452529"/>
    <lineage>
        <taxon>Bacteria</taxon>
        <taxon>Bacillati</taxon>
        <taxon>Actinomycetota</taxon>
        <taxon>Actinomycetes</taxon>
        <taxon>Kitasatosporales</taxon>
        <taxon>Streptomycetaceae</taxon>
        <taxon>Streptomyces</taxon>
    </lineage>
</organism>
<gene>
    <name evidence="1" type="ORF">OG835_02395</name>
</gene>
<evidence type="ECO:0000313" key="2">
    <source>
        <dbReference type="Proteomes" id="UP001348369"/>
    </source>
</evidence>
<proteinExistence type="predicted"/>
<dbReference type="Proteomes" id="UP001348369">
    <property type="component" value="Chromosome"/>
</dbReference>
<name>A0ACD4ZFP0_9ACTN</name>
<accession>A0ACD4ZFP0</accession>
<reference evidence="1" key="1">
    <citation type="submission" date="2022-10" db="EMBL/GenBank/DDBJ databases">
        <title>The complete genomes of actinobacterial strains from the NBC collection.</title>
        <authorList>
            <person name="Joergensen T.S."/>
            <person name="Alvarez Arevalo M."/>
            <person name="Sterndorff E.B."/>
            <person name="Faurdal D."/>
            <person name="Vuksanovic O."/>
            <person name="Mourched A.-S."/>
            <person name="Charusanti P."/>
            <person name="Shaw S."/>
            <person name="Blin K."/>
            <person name="Weber T."/>
        </authorList>
    </citation>
    <scope>NUCLEOTIDE SEQUENCE</scope>
    <source>
        <strain evidence="1">NBC 01771</strain>
    </source>
</reference>
<sequence>MTEAKAPVPGFSMVIPPAVSDPELERRLGRGLGRVEARLEACTARVADPRMAEIVGHLLAAEGERLRPLLALLGGEFGSGQAEGAVDAGAVAELVHAGSLHHDDVMDGAPVRHGVPSVNALWGNRLAVLAGDWLLGQAARIAVGLGPEAVRLHARTAERLVLGRCRKVTGPRPGADPFEHHVEAAGKTAALCSMALSVGALQSGAPRYVVCDLSEFGERLGTAFQMSDDLSDVTSPSSLLDRAQPRARWADGDGPDWAGVERALEPLPASLAVARTRRAVDGCLARARDVLERLPDIPAREALGSICDSVTTRAA</sequence>
<protein>
    <submittedName>
        <fullName evidence="1">Polyprenyl synthetase family protein</fullName>
    </submittedName>
</protein>